<organism evidence="2 3">
    <name type="scientific">Arthrobacter alpinus</name>
    <dbReference type="NCBI Taxonomy" id="656366"/>
    <lineage>
        <taxon>Bacteria</taxon>
        <taxon>Bacillati</taxon>
        <taxon>Actinomycetota</taxon>
        <taxon>Actinomycetes</taxon>
        <taxon>Micrococcales</taxon>
        <taxon>Micrococcaceae</taxon>
        <taxon>Arthrobacter</taxon>
    </lineage>
</organism>
<feature type="domain" description="Terminase large subunit-like ATPase" evidence="1">
    <location>
        <begin position="81"/>
        <end position="229"/>
    </location>
</feature>
<evidence type="ECO:0000259" key="1">
    <source>
        <dbReference type="Pfam" id="PF03354"/>
    </source>
</evidence>
<evidence type="ECO:0000313" key="2">
    <source>
        <dbReference type="EMBL" id="SEE82719.1"/>
    </source>
</evidence>
<dbReference type="InterPro" id="IPR027417">
    <property type="entry name" value="P-loop_NTPase"/>
</dbReference>
<dbReference type="AlphaFoldDB" id="A0A1H5M077"/>
<sequence length="542" mass="59246">MLLTSSRSDGAGSKRRLGKTVPRIHTKPLRELNEDTSLGYEAIEAAKIAGRRLHPWQEWFLIHSLELALGSFSYDEFPKLRFKTVLLLVSRQNGKSFIMSTRLLWRMLMWDGPEVESPLILGAAHKLSAAEEILDLTTMALRRSAARKYIAHKSNVNGNKYLELTNGSRYKCEAASDDGGRGLSVTDLAFDELRQQRDWESWSALTNTTNARYSSQTLAVSNAGTAKSDVLRGLRKQGLDRIADWEKYVESGLMDAETFANQHDTTLALMEWSAPDGCDIWDRDGWAEANPSMGHEDENGIALITEETLASKAALVGKPGEDGVPEYVFRTENLCQWVTADVSAIFGDGFWETQGDPTSEIVKGSQIVASVDVSHNRAMAYLAVAGFRPDGKTHVEVILQRAGTEWVVPYLSEHFHELGAESIVVQGRGAPASALIEHLEAAGIPVTRCEGSDLAAVHGGMFDAVRSGDVFHVGDQDVLNVAAAAAVVKDLGDVQVLNRSKSPVDVAPLVAVEQARWGLSILKTRAGKQTVSSYETRGLVVV</sequence>
<dbReference type="PANTHER" id="PTHR41287">
    <property type="match status" value="1"/>
</dbReference>
<name>A0A1H5M077_9MICC</name>
<dbReference type="EMBL" id="FNTV01000001">
    <property type="protein sequence ID" value="SEE82719.1"/>
    <property type="molecule type" value="Genomic_DNA"/>
</dbReference>
<dbReference type="Pfam" id="PF03354">
    <property type="entry name" value="TerL_ATPase"/>
    <property type="match status" value="1"/>
</dbReference>
<gene>
    <name evidence="2" type="ORF">SAMN04489740_2693</name>
</gene>
<protein>
    <submittedName>
        <fullName evidence="2">Phage Terminase</fullName>
    </submittedName>
</protein>
<dbReference type="InterPro" id="IPR005021">
    <property type="entry name" value="Terminase_largesu-like"/>
</dbReference>
<reference evidence="2 3" key="1">
    <citation type="submission" date="2016-10" db="EMBL/GenBank/DDBJ databases">
        <authorList>
            <person name="de Groot N.N."/>
        </authorList>
    </citation>
    <scope>NUCLEOTIDE SEQUENCE [LARGE SCALE GENOMIC DNA]</scope>
    <source>
        <strain evidence="2 3">DSM 22274</strain>
    </source>
</reference>
<dbReference type="Gene3D" id="3.40.50.300">
    <property type="entry name" value="P-loop containing nucleotide triphosphate hydrolases"/>
    <property type="match status" value="1"/>
</dbReference>
<dbReference type="InterPro" id="IPR046461">
    <property type="entry name" value="TerL_ATPase"/>
</dbReference>
<dbReference type="Proteomes" id="UP000182725">
    <property type="component" value="Unassembled WGS sequence"/>
</dbReference>
<accession>A0A1H5M077</accession>
<proteinExistence type="predicted"/>
<evidence type="ECO:0000313" key="3">
    <source>
        <dbReference type="Proteomes" id="UP000182725"/>
    </source>
</evidence>
<dbReference type="PANTHER" id="PTHR41287:SF1">
    <property type="entry name" value="PROTEIN YMFN"/>
    <property type="match status" value="1"/>
</dbReference>